<comment type="caution">
    <text evidence="8">The sequence shown here is derived from an EMBL/GenBank/DDBJ whole genome shotgun (WGS) entry which is preliminary data.</text>
</comment>
<dbReference type="EMBL" id="QZKU01000043">
    <property type="protein sequence ID" value="RJP23755.1"/>
    <property type="molecule type" value="Genomic_DNA"/>
</dbReference>
<dbReference type="SMART" id="SM00245">
    <property type="entry name" value="TSPc"/>
    <property type="match status" value="1"/>
</dbReference>
<evidence type="ECO:0000313" key="8">
    <source>
        <dbReference type="EMBL" id="RJP23755.1"/>
    </source>
</evidence>
<dbReference type="PROSITE" id="PS50106">
    <property type="entry name" value="PDZ"/>
    <property type="match status" value="1"/>
</dbReference>
<gene>
    <name evidence="8" type="ORF">C4520_05750</name>
</gene>
<dbReference type="Gene3D" id="2.30.42.10">
    <property type="match status" value="1"/>
</dbReference>
<dbReference type="SUPFAM" id="SSF50156">
    <property type="entry name" value="PDZ domain-like"/>
    <property type="match status" value="1"/>
</dbReference>
<sequence length="476" mass="51938">MQRNRSQFVLFLVSVLMLGLLFGNSLSGYVAAQTGSTYTDLEIFSDALSIVQNEYVEQVPTKTLIYGAMKGMLDGLDPHSQFMPPDTYKELKVETEGHFGGLGIVISLDENKILTVVSPIEDTPAFKAGVQANDKIIKIEGESTQGLVLEEAVKKLRGPKGSKVAITVLRLSDDPKELPQELEFVLTRADIQIRSVTHEMIEEKIGRIRLREFSEKTALELHKSLEDLKAQGMRSLVLDLRNNPGGLLNVAADVADEFFEKGQLLVYTESRHADQNLKFKAKSKAAIGPDIPIVVLVNGGSASASEIVAGALKDTRRAVIMGEKTFGKGSVQSIIPLSDGSALRLTTAKYLTPGGSSINGTGILPDIEVKLTKEQMTQLMTTMEVPGSVKRQTEQGEQKVVDIQLQRAIELLQGYDIFKTLEQNISVAKMNIEEQGRDAGTNPESAAAPANEEESLEGKDFLIETPGELEEVPLEK</sequence>
<dbReference type="Pfam" id="PF03572">
    <property type="entry name" value="Peptidase_S41"/>
    <property type="match status" value="1"/>
</dbReference>
<dbReference type="InterPro" id="IPR029045">
    <property type="entry name" value="ClpP/crotonase-like_dom_sf"/>
</dbReference>
<dbReference type="Gene3D" id="3.90.226.10">
    <property type="entry name" value="2-enoyl-CoA Hydratase, Chain A, domain 1"/>
    <property type="match status" value="1"/>
</dbReference>
<feature type="region of interest" description="Disordered" evidence="6">
    <location>
        <begin position="435"/>
        <end position="476"/>
    </location>
</feature>
<dbReference type="NCBIfam" id="TIGR00225">
    <property type="entry name" value="prc"/>
    <property type="match status" value="1"/>
</dbReference>
<dbReference type="FunFam" id="2.30.42.10:FF:000063">
    <property type="entry name" value="Peptidase, S41 family"/>
    <property type="match status" value="1"/>
</dbReference>
<dbReference type="AlphaFoldDB" id="A0A3A4NYW2"/>
<dbReference type="InterPro" id="IPR055210">
    <property type="entry name" value="CtpA/B_N"/>
</dbReference>
<dbReference type="InterPro" id="IPR041489">
    <property type="entry name" value="PDZ_6"/>
</dbReference>
<evidence type="ECO:0000259" key="7">
    <source>
        <dbReference type="PROSITE" id="PS50106"/>
    </source>
</evidence>
<dbReference type="CDD" id="cd07560">
    <property type="entry name" value="Peptidase_S41_CPP"/>
    <property type="match status" value="1"/>
</dbReference>
<dbReference type="PANTHER" id="PTHR32060">
    <property type="entry name" value="TAIL-SPECIFIC PROTEASE"/>
    <property type="match status" value="1"/>
</dbReference>
<evidence type="ECO:0000313" key="9">
    <source>
        <dbReference type="Proteomes" id="UP000265882"/>
    </source>
</evidence>
<evidence type="ECO:0000256" key="1">
    <source>
        <dbReference type="ARBA" id="ARBA00009179"/>
    </source>
</evidence>
<dbReference type="Pfam" id="PF17820">
    <property type="entry name" value="PDZ_6"/>
    <property type="match status" value="1"/>
</dbReference>
<dbReference type="GO" id="GO:0008236">
    <property type="term" value="F:serine-type peptidase activity"/>
    <property type="evidence" value="ECO:0007669"/>
    <property type="project" value="UniProtKB-KW"/>
</dbReference>
<dbReference type="SUPFAM" id="SSF52096">
    <property type="entry name" value="ClpP/crotonase"/>
    <property type="match status" value="1"/>
</dbReference>
<evidence type="ECO:0000256" key="5">
    <source>
        <dbReference type="RuleBase" id="RU004404"/>
    </source>
</evidence>
<dbReference type="InterPro" id="IPR036034">
    <property type="entry name" value="PDZ_sf"/>
</dbReference>
<comment type="similarity">
    <text evidence="1 5">Belongs to the peptidase S41A family.</text>
</comment>
<dbReference type="PANTHER" id="PTHR32060:SF30">
    <property type="entry name" value="CARBOXY-TERMINAL PROCESSING PROTEASE CTPA"/>
    <property type="match status" value="1"/>
</dbReference>
<evidence type="ECO:0000256" key="2">
    <source>
        <dbReference type="ARBA" id="ARBA00022670"/>
    </source>
</evidence>
<keyword evidence="4 5" id="KW-0720">Serine protease</keyword>
<evidence type="ECO:0000256" key="6">
    <source>
        <dbReference type="SAM" id="MobiDB-lite"/>
    </source>
</evidence>
<organism evidence="8 9">
    <name type="scientific">Abyssobacteria bacterium (strain SURF_5)</name>
    <dbReference type="NCBI Taxonomy" id="2093360"/>
    <lineage>
        <taxon>Bacteria</taxon>
        <taxon>Pseudomonadati</taxon>
        <taxon>Candidatus Hydrogenedentota</taxon>
        <taxon>Candidatus Abyssobacteria</taxon>
    </lineage>
</organism>
<dbReference type="GO" id="GO:0030288">
    <property type="term" value="C:outer membrane-bounded periplasmic space"/>
    <property type="evidence" value="ECO:0007669"/>
    <property type="project" value="TreeGrafter"/>
</dbReference>
<dbReference type="CDD" id="cd06782">
    <property type="entry name" value="cpPDZ_CPP-like"/>
    <property type="match status" value="1"/>
</dbReference>
<dbReference type="InterPro" id="IPR005151">
    <property type="entry name" value="Tail-specific_protease"/>
</dbReference>
<dbReference type="SMART" id="SM00228">
    <property type="entry name" value="PDZ"/>
    <property type="match status" value="1"/>
</dbReference>
<feature type="compositionally biased region" description="Acidic residues" evidence="6">
    <location>
        <begin position="467"/>
        <end position="476"/>
    </location>
</feature>
<name>A0A3A4NYW2_ABYX5</name>
<dbReference type="InterPro" id="IPR004447">
    <property type="entry name" value="Peptidase_S41A"/>
</dbReference>
<evidence type="ECO:0000256" key="3">
    <source>
        <dbReference type="ARBA" id="ARBA00022801"/>
    </source>
</evidence>
<protein>
    <submittedName>
        <fullName evidence="8">S41 family peptidase</fullName>
    </submittedName>
</protein>
<keyword evidence="2 5" id="KW-0645">Protease</keyword>
<dbReference type="Proteomes" id="UP000265882">
    <property type="component" value="Unassembled WGS sequence"/>
</dbReference>
<evidence type="ECO:0000256" key="4">
    <source>
        <dbReference type="ARBA" id="ARBA00022825"/>
    </source>
</evidence>
<dbReference type="GO" id="GO:0004175">
    <property type="term" value="F:endopeptidase activity"/>
    <property type="evidence" value="ECO:0007669"/>
    <property type="project" value="TreeGrafter"/>
</dbReference>
<feature type="domain" description="PDZ" evidence="7">
    <location>
        <begin position="88"/>
        <end position="157"/>
    </location>
</feature>
<dbReference type="Gene3D" id="3.30.750.44">
    <property type="match status" value="1"/>
</dbReference>
<keyword evidence="3 5" id="KW-0378">Hydrolase</keyword>
<accession>A0A3A4NYW2</accession>
<proteinExistence type="inferred from homology"/>
<dbReference type="Pfam" id="PF22694">
    <property type="entry name" value="CtpB_N-like"/>
    <property type="match status" value="1"/>
</dbReference>
<dbReference type="InterPro" id="IPR001478">
    <property type="entry name" value="PDZ"/>
</dbReference>
<reference evidence="8 9" key="1">
    <citation type="journal article" date="2017" name="ISME J.">
        <title>Energy and carbon metabolisms in a deep terrestrial subsurface fluid microbial community.</title>
        <authorList>
            <person name="Momper L."/>
            <person name="Jungbluth S.P."/>
            <person name="Lee M.D."/>
            <person name="Amend J.P."/>
        </authorList>
    </citation>
    <scope>NUCLEOTIDE SEQUENCE [LARGE SCALE GENOMIC DNA]</scope>
    <source>
        <strain evidence="8">SURF_5</strain>
    </source>
</reference>
<dbReference type="GO" id="GO:0007165">
    <property type="term" value="P:signal transduction"/>
    <property type="evidence" value="ECO:0007669"/>
    <property type="project" value="TreeGrafter"/>
</dbReference>
<dbReference type="GO" id="GO:0006508">
    <property type="term" value="P:proteolysis"/>
    <property type="evidence" value="ECO:0007669"/>
    <property type="project" value="UniProtKB-KW"/>
</dbReference>